<name>A0A2K6NIT0_RHIRO</name>
<dbReference type="GO" id="GO:0046513">
    <property type="term" value="P:ceramide biosynthetic process"/>
    <property type="evidence" value="ECO:0007669"/>
    <property type="project" value="TreeGrafter"/>
</dbReference>
<evidence type="ECO:0000256" key="4">
    <source>
        <dbReference type="ARBA" id="ARBA00023136"/>
    </source>
</evidence>
<evidence type="ECO:0000256" key="1">
    <source>
        <dbReference type="ARBA" id="ARBA00004167"/>
    </source>
</evidence>
<dbReference type="Proteomes" id="UP000233200">
    <property type="component" value="Unplaced"/>
</dbReference>
<keyword evidence="6" id="KW-1185">Reference proteome</keyword>
<organism evidence="5 6">
    <name type="scientific">Rhinopithecus roxellana</name>
    <name type="common">Golden snub-nosed monkey</name>
    <name type="synonym">Pygathrix roxellana</name>
    <dbReference type="NCBI Taxonomy" id="61622"/>
    <lineage>
        <taxon>Eukaryota</taxon>
        <taxon>Metazoa</taxon>
        <taxon>Chordata</taxon>
        <taxon>Craniata</taxon>
        <taxon>Vertebrata</taxon>
        <taxon>Euteleostomi</taxon>
        <taxon>Mammalia</taxon>
        <taxon>Eutheria</taxon>
        <taxon>Euarchontoglires</taxon>
        <taxon>Primates</taxon>
        <taxon>Haplorrhini</taxon>
        <taxon>Catarrhini</taxon>
        <taxon>Cercopithecidae</taxon>
        <taxon>Colobinae</taxon>
        <taxon>Rhinopithecus</taxon>
    </lineage>
</organism>
<accession>A0A2K6NIT0</accession>
<proteinExistence type="predicted"/>
<dbReference type="AlphaFoldDB" id="A0A2K6NIT0"/>
<evidence type="ECO:0000313" key="5">
    <source>
        <dbReference type="Ensembl" id="ENSRROP00000004181.1"/>
    </source>
</evidence>
<evidence type="ECO:0000256" key="3">
    <source>
        <dbReference type="ARBA" id="ARBA00022989"/>
    </source>
</evidence>
<dbReference type="PANTHER" id="PTHR12988">
    <property type="entry name" value="SPHINGOMYELIN PHOSPHODIESTERASE 4"/>
    <property type="match status" value="1"/>
</dbReference>
<dbReference type="GO" id="GO:0050290">
    <property type="term" value="F:sphingomyelin phosphodiesterase D activity"/>
    <property type="evidence" value="ECO:0007669"/>
    <property type="project" value="InterPro"/>
</dbReference>
<reference evidence="5" key="1">
    <citation type="submission" date="2025-08" db="UniProtKB">
        <authorList>
            <consortium name="Ensembl"/>
        </authorList>
    </citation>
    <scope>IDENTIFICATION</scope>
</reference>
<evidence type="ECO:0000313" key="6">
    <source>
        <dbReference type="Proteomes" id="UP000233200"/>
    </source>
</evidence>
<keyword evidence="4" id="KW-0472">Membrane</keyword>
<keyword evidence="2" id="KW-0812">Transmembrane</keyword>
<reference evidence="5" key="2">
    <citation type="submission" date="2025-09" db="UniProtKB">
        <authorList>
            <consortium name="Ensembl"/>
        </authorList>
    </citation>
    <scope>IDENTIFICATION</scope>
</reference>
<sequence length="80" mass="8967">MEVLHYRLSVSSALYSPESFTPTEEHVLVVRLLLKHLRAFANSLKPEQASPSAHSHATSPLEEFKHIALATGPWTHHSEL</sequence>
<dbReference type="Ensembl" id="ENSRROT00000018852.1">
    <property type="protein sequence ID" value="ENSRROP00000004181.1"/>
    <property type="gene ID" value="ENSRROG00000016985.1"/>
</dbReference>
<dbReference type="InterPro" id="IPR024129">
    <property type="entry name" value="Sphingomy_SMPD4"/>
</dbReference>
<dbReference type="Pfam" id="PF14724">
    <property type="entry name" value="mit_SMPDase"/>
    <property type="match status" value="1"/>
</dbReference>
<dbReference type="GO" id="GO:0006685">
    <property type="term" value="P:sphingomyelin catabolic process"/>
    <property type="evidence" value="ECO:0007669"/>
    <property type="project" value="TreeGrafter"/>
</dbReference>
<dbReference type="GO" id="GO:0016020">
    <property type="term" value="C:membrane"/>
    <property type="evidence" value="ECO:0007669"/>
    <property type="project" value="UniProtKB-SubCell"/>
</dbReference>
<dbReference type="OMA" id="PWTHHSE"/>
<dbReference type="GeneTree" id="ENSGT00940000169219"/>
<comment type="subcellular location">
    <subcellularLocation>
        <location evidence="1">Membrane</location>
        <topology evidence="1">Single-pass membrane protein</topology>
    </subcellularLocation>
</comment>
<keyword evidence="3" id="KW-1133">Transmembrane helix</keyword>
<protein>
    <submittedName>
        <fullName evidence="5">Uncharacterized protein</fullName>
    </submittedName>
</protein>
<dbReference type="GO" id="GO:0046475">
    <property type="term" value="P:glycerophospholipid catabolic process"/>
    <property type="evidence" value="ECO:0007669"/>
    <property type="project" value="TreeGrafter"/>
</dbReference>
<dbReference type="PANTHER" id="PTHR12988:SF6">
    <property type="entry name" value="SPHINGOMYELIN PHOSPHODIESTERASE 4"/>
    <property type="match status" value="1"/>
</dbReference>
<evidence type="ECO:0000256" key="2">
    <source>
        <dbReference type="ARBA" id="ARBA00022692"/>
    </source>
</evidence>